<evidence type="ECO:0000256" key="3">
    <source>
        <dbReference type="ARBA" id="ARBA00006743"/>
    </source>
</evidence>
<dbReference type="RefSeq" id="WP_179238464.1">
    <property type="nucleotide sequence ID" value="NZ_JACBNQ010000013.1"/>
</dbReference>
<dbReference type="CDD" id="cd00537">
    <property type="entry name" value="MTHFR"/>
    <property type="match status" value="1"/>
</dbReference>
<comment type="similarity">
    <text evidence="3 12">Belongs to the methylenetetrahydrofolate reductase family.</text>
</comment>
<dbReference type="GO" id="GO:0009086">
    <property type="term" value="P:methionine biosynthetic process"/>
    <property type="evidence" value="ECO:0007669"/>
    <property type="project" value="UniProtKB-KW"/>
</dbReference>
<evidence type="ECO:0000256" key="2">
    <source>
        <dbReference type="ARBA" id="ARBA00004777"/>
    </source>
</evidence>
<evidence type="ECO:0000313" key="14">
    <source>
        <dbReference type="Proteomes" id="UP000611629"/>
    </source>
</evidence>
<sequence length="298" mass="33456">MKIKDKFKIKNPLISFEIFPPKANYPVDTIYDSIDELYSLYPDFMSVTYGAGGSTKDRTIEISSHIQNKCNLTSIAHVTCISSSRNEINNIINSLKKNNIHNVLALRGDYPKDAAYTPPNDGFKNSVELIEYLRKNTNLCIGAACYPEKHPEAYDLNADIDFLKRKADSGADFLITQMFFDNELFYDFYDKVHKKGINLPIITGIMPILNKNQINTILNLTGNMIPVKLRRILDKYENNPVALTEAGISYAISQTIDLLSWGVDGIHIYTMNKPSTAKKILGSISAIRGVLTNESKSS</sequence>
<dbReference type="Gene3D" id="3.20.20.220">
    <property type="match status" value="1"/>
</dbReference>
<proteinExistence type="inferred from homology"/>
<comment type="cofactor">
    <cofactor evidence="1 12">
        <name>FAD</name>
        <dbReference type="ChEBI" id="CHEBI:57692"/>
    </cofactor>
</comment>
<keyword evidence="4" id="KW-0028">Amino-acid biosynthesis</keyword>
<keyword evidence="9" id="KW-0486">Methionine biosynthesis</keyword>
<dbReference type="Proteomes" id="UP000611629">
    <property type="component" value="Unassembled WGS sequence"/>
</dbReference>
<dbReference type="NCBIfam" id="TIGR00676">
    <property type="entry name" value="fadh2"/>
    <property type="match status" value="1"/>
</dbReference>
<keyword evidence="6 12" id="KW-0274">FAD</keyword>
<keyword evidence="7 12" id="KW-0560">Oxidoreductase</keyword>
<organism evidence="13 14">
    <name type="scientific">Sedimentibacter hydroxybenzoicus DSM 7310</name>
    <dbReference type="NCBI Taxonomy" id="1123245"/>
    <lineage>
        <taxon>Bacteria</taxon>
        <taxon>Bacillati</taxon>
        <taxon>Bacillota</taxon>
        <taxon>Tissierellia</taxon>
        <taxon>Sedimentibacter</taxon>
    </lineage>
</organism>
<dbReference type="InterPro" id="IPR029041">
    <property type="entry name" value="FAD-linked_oxidoreductase-like"/>
</dbReference>
<dbReference type="GO" id="GO:0035999">
    <property type="term" value="P:tetrahydrofolate interconversion"/>
    <property type="evidence" value="ECO:0007669"/>
    <property type="project" value="TreeGrafter"/>
</dbReference>
<reference evidence="13" key="1">
    <citation type="submission" date="2020-07" db="EMBL/GenBank/DDBJ databases">
        <title>Genomic analysis of a strain of Sedimentibacter Hydroxybenzoicus DSM7310.</title>
        <authorList>
            <person name="Ma S."/>
        </authorList>
    </citation>
    <scope>NUCLEOTIDE SEQUENCE</scope>
    <source>
        <strain evidence="13">DSM 7310</strain>
    </source>
</reference>
<name>A0A974BKH8_SEDHY</name>
<dbReference type="PANTHER" id="PTHR45754:SF3">
    <property type="entry name" value="METHYLENETETRAHYDROFOLATE REDUCTASE (NADPH)"/>
    <property type="match status" value="1"/>
</dbReference>
<dbReference type="InterPro" id="IPR003171">
    <property type="entry name" value="Mehydrof_redctse-like"/>
</dbReference>
<evidence type="ECO:0000256" key="10">
    <source>
        <dbReference type="ARBA" id="ARBA00034478"/>
    </source>
</evidence>
<evidence type="ECO:0000256" key="5">
    <source>
        <dbReference type="ARBA" id="ARBA00022630"/>
    </source>
</evidence>
<dbReference type="AlphaFoldDB" id="A0A974BKH8"/>
<dbReference type="EMBL" id="JACBNQ010000013">
    <property type="protein sequence ID" value="NYB74757.1"/>
    <property type="molecule type" value="Genomic_DNA"/>
</dbReference>
<dbReference type="GO" id="GO:0005829">
    <property type="term" value="C:cytosol"/>
    <property type="evidence" value="ECO:0007669"/>
    <property type="project" value="InterPro"/>
</dbReference>
<protein>
    <recommendedName>
        <fullName evidence="12">Methylenetetrahydrofolate reductase</fullName>
        <ecNumber evidence="12">1.5.1.54</ecNumber>
    </recommendedName>
</protein>
<dbReference type="PANTHER" id="PTHR45754">
    <property type="entry name" value="METHYLENETETRAHYDROFOLATE REDUCTASE"/>
    <property type="match status" value="1"/>
</dbReference>
<dbReference type="EC" id="1.5.1.54" evidence="12"/>
<evidence type="ECO:0000256" key="1">
    <source>
        <dbReference type="ARBA" id="ARBA00001974"/>
    </source>
</evidence>
<comment type="catalytic activity">
    <reaction evidence="11">
        <text>(6S)-5-methyl-5,6,7,8-tetrahydrofolate + NAD(+) = (6R)-5,10-methylene-5,6,7,8-tetrahydrofolate + NADH + H(+)</text>
        <dbReference type="Rhea" id="RHEA:19821"/>
        <dbReference type="ChEBI" id="CHEBI:15378"/>
        <dbReference type="ChEBI" id="CHEBI:15636"/>
        <dbReference type="ChEBI" id="CHEBI:18608"/>
        <dbReference type="ChEBI" id="CHEBI:57540"/>
        <dbReference type="ChEBI" id="CHEBI:57945"/>
        <dbReference type="EC" id="1.5.1.54"/>
    </reaction>
    <physiologicalReaction direction="right-to-left" evidence="11">
        <dbReference type="Rhea" id="RHEA:19823"/>
    </physiologicalReaction>
</comment>
<evidence type="ECO:0000256" key="6">
    <source>
        <dbReference type="ARBA" id="ARBA00022827"/>
    </source>
</evidence>
<evidence type="ECO:0000256" key="8">
    <source>
        <dbReference type="ARBA" id="ARBA00023027"/>
    </source>
</evidence>
<evidence type="ECO:0000256" key="9">
    <source>
        <dbReference type="ARBA" id="ARBA00023167"/>
    </source>
</evidence>
<comment type="caution">
    <text evidence="13">The sequence shown here is derived from an EMBL/GenBank/DDBJ whole genome shotgun (WGS) entry which is preliminary data.</text>
</comment>
<comment type="pathway">
    <text evidence="10">Amino-acid biosynthesis; L-methionine biosynthesis via de novo pathway.</text>
</comment>
<gene>
    <name evidence="13" type="primary">metF</name>
    <name evidence="13" type="ORF">HZF24_11480</name>
</gene>
<dbReference type="SUPFAM" id="SSF51730">
    <property type="entry name" value="FAD-linked oxidoreductase"/>
    <property type="match status" value="1"/>
</dbReference>
<evidence type="ECO:0000256" key="7">
    <source>
        <dbReference type="ARBA" id="ARBA00023002"/>
    </source>
</evidence>
<keyword evidence="14" id="KW-1185">Reference proteome</keyword>
<evidence type="ECO:0000313" key="13">
    <source>
        <dbReference type="EMBL" id="NYB74757.1"/>
    </source>
</evidence>
<keyword evidence="8" id="KW-0520">NAD</keyword>
<comment type="pathway">
    <text evidence="2 12">One-carbon metabolism; tetrahydrofolate interconversion.</text>
</comment>
<dbReference type="Pfam" id="PF02219">
    <property type="entry name" value="MTHFR"/>
    <property type="match status" value="1"/>
</dbReference>
<dbReference type="GO" id="GO:0071949">
    <property type="term" value="F:FAD binding"/>
    <property type="evidence" value="ECO:0007669"/>
    <property type="project" value="TreeGrafter"/>
</dbReference>
<evidence type="ECO:0000256" key="4">
    <source>
        <dbReference type="ARBA" id="ARBA00022605"/>
    </source>
</evidence>
<dbReference type="InterPro" id="IPR004620">
    <property type="entry name" value="MTHF_reductase_bac"/>
</dbReference>
<evidence type="ECO:0000256" key="11">
    <source>
        <dbReference type="ARBA" id="ARBA00048628"/>
    </source>
</evidence>
<evidence type="ECO:0000256" key="12">
    <source>
        <dbReference type="RuleBase" id="RU003862"/>
    </source>
</evidence>
<dbReference type="GO" id="GO:0106312">
    <property type="term" value="F:methylenetetrahydrofolate reductase (NADH) activity"/>
    <property type="evidence" value="ECO:0007669"/>
    <property type="project" value="UniProtKB-EC"/>
</dbReference>
<accession>A0A974BKH8</accession>
<keyword evidence="5 12" id="KW-0285">Flavoprotein</keyword>